<evidence type="ECO:0000313" key="3">
    <source>
        <dbReference type="EMBL" id="KAI8581475.1"/>
    </source>
</evidence>
<feature type="compositionally biased region" description="Polar residues" evidence="1">
    <location>
        <begin position="123"/>
        <end position="139"/>
    </location>
</feature>
<evidence type="ECO:0000313" key="4">
    <source>
        <dbReference type="Proteomes" id="UP001206595"/>
    </source>
</evidence>
<gene>
    <name evidence="3" type="ORF">K450DRAFT_231474</name>
</gene>
<feature type="compositionally biased region" description="Acidic residues" evidence="1">
    <location>
        <begin position="300"/>
        <end position="316"/>
    </location>
</feature>
<feature type="region of interest" description="Disordered" evidence="1">
    <location>
        <begin position="428"/>
        <end position="478"/>
    </location>
</feature>
<keyword evidence="4" id="KW-1185">Reference proteome</keyword>
<accession>A0AAD5HEI3</accession>
<dbReference type="RefSeq" id="XP_051446479.1">
    <property type="nucleotide sequence ID" value="XM_051587435.1"/>
</dbReference>
<dbReference type="AlphaFoldDB" id="A0AAD5HEI3"/>
<dbReference type="GeneID" id="75912780"/>
<feature type="compositionally biased region" description="Acidic residues" evidence="1">
    <location>
        <begin position="51"/>
        <end position="72"/>
    </location>
</feature>
<dbReference type="InterPro" id="IPR018564">
    <property type="entry name" value="Repl_chkpnt_MRC1_dom"/>
</dbReference>
<comment type="caution">
    <text evidence="3">The sequence shown here is derived from an EMBL/GenBank/DDBJ whole genome shotgun (WGS) entry which is preliminary data.</text>
</comment>
<feature type="compositionally biased region" description="Low complexity" evidence="1">
    <location>
        <begin position="455"/>
        <end position="473"/>
    </location>
</feature>
<dbReference type="EMBL" id="MU620905">
    <property type="protein sequence ID" value="KAI8581475.1"/>
    <property type="molecule type" value="Genomic_DNA"/>
</dbReference>
<proteinExistence type="predicted"/>
<sequence>MKEKGLYTSAEELARKHLDREKEAQSIHEEVERMQAKTLKPNAKNYTDQSGGEDSDADDSYGSEKEDWEDDSGSDKDQFADSEDDEIEIDHANVPASPAPARKNRRIAVISDDESDEDVTPTREASSSPIQSVQYNDVQKPSIPRQPIRSKAVFKKNDFVENEAEEEEDEYMGLGGVDGEDDGPDEYVEDDVVVHANDEELDEAQLRQAYNNQVADSDQNMIQRLIKDVVSGGLRRRRGAMNDGYELDYYDTFDDMDDNLVALRRAAAAKRRKLLNGNILQAIAENPQTAAFAKASKVDIDEDEKPSFSDGEEEESQPIPVNDDGQDDEDESDDEHQVSTFSETLAAMKQSSINEEVETVMEEVSVFTEEPISNDVEEDTWSSVTVSHRKVTKKQFTSPLQTNRVRSSPLFRSPGKLQKFKTLLQEAGGSIGGSSETGSHVGFSAPSRAKEDRSASVSSQRSNSSSTSASQESYTTLSRKNSRLLDILSSQESSIA</sequence>
<protein>
    <recommendedName>
        <fullName evidence="2">DNA replication checkpoint mediator MRC1 domain-containing protein</fullName>
    </recommendedName>
</protein>
<feature type="compositionally biased region" description="Polar residues" evidence="1">
    <location>
        <begin position="338"/>
        <end position="354"/>
    </location>
</feature>
<dbReference type="Proteomes" id="UP001206595">
    <property type="component" value="Unassembled WGS sequence"/>
</dbReference>
<feature type="region of interest" description="Disordered" evidence="1">
    <location>
        <begin position="294"/>
        <end position="354"/>
    </location>
</feature>
<feature type="region of interest" description="Disordered" evidence="1">
    <location>
        <begin position="376"/>
        <end position="412"/>
    </location>
</feature>
<feature type="compositionally biased region" description="Polar residues" evidence="1">
    <location>
        <begin position="394"/>
        <end position="406"/>
    </location>
</feature>
<feature type="compositionally biased region" description="Acidic residues" evidence="1">
    <location>
        <begin position="324"/>
        <end position="334"/>
    </location>
</feature>
<reference evidence="3" key="1">
    <citation type="submission" date="2021-06" db="EMBL/GenBank/DDBJ databases">
        <authorList>
            <consortium name="DOE Joint Genome Institute"/>
            <person name="Mondo S.J."/>
            <person name="Amses K.R."/>
            <person name="Simmons D.R."/>
            <person name="Longcore J.E."/>
            <person name="Seto K."/>
            <person name="Alves G.H."/>
            <person name="Bonds A.E."/>
            <person name="Quandt C.A."/>
            <person name="Davis W.J."/>
            <person name="Chang Y."/>
            <person name="Letcher P.M."/>
            <person name="Powell M.J."/>
            <person name="Kuo A."/>
            <person name="Labutti K."/>
            <person name="Pangilinan J."/>
            <person name="Andreopoulos W."/>
            <person name="Tritt A."/>
            <person name="Riley R."/>
            <person name="Hundley H."/>
            <person name="Johnson J."/>
            <person name="Lipzen A."/>
            <person name="Barry K."/>
            <person name="Berbee M.L."/>
            <person name="Buchler N.E."/>
            <person name="Grigoriev I.V."/>
            <person name="Spatafora J.W."/>
            <person name="Stajich J.E."/>
            <person name="James T.Y."/>
        </authorList>
    </citation>
    <scope>NUCLEOTIDE SEQUENCE</scope>
    <source>
        <strain evidence="3">AG</strain>
    </source>
</reference>
<name>A0AAD5HEI3_UMBRA</name>
<evidence type="ECO:0000259" key="2">
    <source>
        <dbReference type="Pfam" id="PF09444"/>
    </source>
</evidence>
<organism evidence="3 4">
    <name type="scientific">Umbelopsis ramanniana AG</name>
    <dbReference type="NCBI Taxonomy" id="1314678"/>
    <lineage>
        <taxon>Eukaryota</taxon>
        <taxon>Fungi</taxon>
        <taxon>Fungi incertae sedis</taxon>
        <taxon>Mucoromycota</taxon>
        <taxon>Mucoromycotina</taxon>
        <taxon>Umbelopsidomycetes</taxon>
        <taxon>Umbelopsidales</taxon>
        <taxon>Umbelopsidaceae</taxon>
        <taxon>Umbelopsis</taxon>
    </lineage>
</organism>
<evidence type="ECO:0000256" key="1">
    <source>
        <dbReference type="SAM" id="MobiDB-lite"/>
    </source>
</evidence>
<feature type="compositionally biased region" description="Acidic residues" evidence="1">
    <location>
        <begin position="160"/>
        <end position="171"/>
    </location>
</feature>
<reference evidence="3" key="2">
    <citation type="journal article" date="2022" name="Proc. Natl. Acad. Sci. U.S.A.">
        <title>Diploid-dominant life cycles characterize the early evolution of Fungi.</title>
        <authorList>
            <person name="Amses K.R."/>
            <person name="Simmons D.R."/>
            <person name="Longcore J.E."/>
            <person name="Mondo S.J."/>
            <person name="Seto K."/>
            <person name="Jeronimo G.H."/>
            <person name="Bonds A.E."/>
            <person name="Quandt C.A."/>
            <person name="Davis W.J."/>
            <person name="Chang Y."/>
            <person name="Federici B.A."/>
            <person name="Kuo A."/>
            <person name="LaButti K."/>
            <person name="Pangilinan J."/>
            <person name="Andreopoulos W."/>
            <person name="Tritt A."/>
            <person name="Riley R."/>
            <person name="Hundley H."/>
            <person name="Johnson J."/>
            <person name="Lipzen A."/>
            <person name="Barry K."/>
            <person name="Lang B.F."/>
            <person name="Cuomo C.A."/>
            <person name="Buchler N.E."/>
            <person name="Grigoriev I.V."/>
            <person name="Spatafora J.W."/>
            <person name="Stajich J.E."/>
            <person name="James T.Y."/>
        </authorList>
    </citation>
    <scope>NUCLEOTIDE SEQUENCE</scope>
    <source>
        <strain evidence="3">AG</strain>
    </source>
</reference>
<feature type="compositionally biased region" description="Basic and acidic residues" evidence="1">
    <location>
        <begin position="12"/>
        <end position="35"/>
    </location>
</feature>
<feature type="domain" description="DNA replication checkpoint mediator MRC1" evidence="2">
    <location>
        <begin position="155"/>
        <end position="294"/>
    </location>
</feature>
<feature type="region of interest" description="Disordered" evidence="1">
    <location>
        <begin position="1"/>
        <end position="184"/>
    </location>
</feature>
<dbReference type="Pfam" id="PF09444">
    <property type="entry name" value="MRC1"/>
    <property type="match status" value="1"/>
</dbReference>